<dbReference type="InterPro" id="IPR018485">
    <property type="entry name" value="FGGY_C"/>
</dbReference>
<feature type="site" description="Important for activity" evidence="8">
    <location>
        <position position="14"/>
    </location>
</feature>
<organism evidence="13 14">
    <name type="scientific">Salinisphaera aquimarina</name>
    <dbReference type="NCBI Taxonomy" id="2094031"/>
    <lineage>
        <taxon>Bacteria</taxon>
        <taxon>Pseudomonadati</taxon>
        <taxon>Pseudomonadota</taxon>
        <taxon>Gammaproteobacteria</taxon>
        <taxon>Salinisphaerales</taxon>
        <taxon>Salinisphaeraceae</taxon>
        <taxon>Salinisphaera</taxon>
    </lineage>
</organism>
<comment type="function">
    <text evidence="8">Catalyzes the phosphorylation of D-xylulose to D-xylulose 5-phosphate.</text>
</comment>
<reference evidence="14" key="1">
    <citation type="journal article" date="2019" name="Int. J. Syst. Evol. Microbiol.">
        <title>The Global Catalogue of Microorganisms (GCM) 10K type strain sequencing project: providing services to taxonomists for standard genome sequencing and annotation.</title>
        <authorList>
            <consortium name="The Broad Institute Genomics Platform"/>
            <consortium name="The Broad Institute Genome Sequencing Center for Infectious Disease"/>
            <person name="Wu L."/>
            <person name="Ma J."/>
        </authorList>
    </citation>
    <scope>NUCLEOTIDE SEQUENCE [LARGE SCALE GENOMIC DNA]</scope>
    <source>
        <strain evidence="14">KCTC 52640</strain>
    </source>
</reference>
<evidence type="ECO:0000259" key="12">
    <source>
        <dbReference type="Pfam" id="PF02782"/>
    </source>
</evidence>
<dbReference type="NCBIfam" id="TIGR01312">
    <property type="entry name" value="XylB"/>
    <property type="match status" value="1"/>
</dbReference>
<evidence type="ECO:0000256" key="1">
    <source>
        <dbReference type="ARBA" id="ARBA00009156"/>
    </source>
</evidence>
<dbReference type="InterPro" id="IPR043129">
    <property type="entry name" value="ATPase_NBD"/>
</dbReference>
<dbReference type="PANTHER" id="PTHR43095">
    <property type="entry name" value="SUGAR KINASE"/>
    <property type="match status" value="1"/>
</dbReference>
<evidence type="ECO:0000313" key="14">
    <source>
        <dbReference type="Proteomes" id="UP001595462"/>
    </source>
</evidence>
<feature type="active site" description="Proton acceptor" evidence="8">
    <location>
        <position position="251"/>
    </location>
</feature>
<protein>
    <recommendedName>
        <fullName evidence="8 10">Xylulose kinase</fullName>
        <shortName evidence="8 10">Xylulokinase</shortName>
        <ecNumber evidence="8 10">2.7.1.17</ecNumber>
    </recommendedName>
</protein>
<keyword evidence="4 8" id="KW-0547">Nucleotide-binding</keyword>
<comment type="similarity">
    <text evidence="1 8 9">Belongs to the FGGY kinase family.</text>
</comment>
<dbReference type="Gene3D" id="3.30.420.40">
    <property type="match status" value="2"/>
</dbReference>
<dbReference type="RefSeq" id="WP_380686868.1">
    <property type="nucleotide sequence ID" value="NZ_JBHRSS010000003.1"/>
</dbReference>
<dbReference type="Pfam" id="PF00370">
    <property type="entry name" value="FGGY_N"/>
    <property type="match status" value="1"/>
</dbReference>
<keyword evidence="2 8" id="KW-0859">Xylose metabolism</keyword>
<feature type="binding site" evidence="8">
    <location>
        <begin position="88"/>
        <end position="89"/>
    </location>
    <ligand>
        <name>substrate</name>
    </ligand>
</feature>
<dbReference type="InterPro" id="IPR018484">
    <property type="entry name" value="FGGY_N"/>
</dbReference>
<sequence length="508" mass="53963">MAQTAWMRMFVGVDCGTQSSKVVILDPDTLSVRGHGSCAHDMISGDNGRREQRPQWWIDAFETAFNAAIKDANISPRAVRGIGISGQQHGLVALDAQGRPVYPAKLWCDTETAPENAALVAALGGETGCLDALGVAPQPGFTASKIAWLRAHQRDAYDRIATVMLPHDYLNFYLTGRRVAESGDASGTGYFDTRARRWHHDAFAQVAPELDPERVLPELIGHDEPAGTVRAAVAERLGLADDVIVSAGGGDNMMGAIGTGNIQAGVVTMSLGTSGTIFAHSDTPAVSADGLVANFCASHDGWLPLICTMNVTSATTQLREVLGMNLAQFTEAVTDAPLGAGGITLLPFFNGERVPALPDATGSFLGLHSHNFSRANLCRAALEGATFGLRYGMDRLNALGIAPTELRLVGGGARSAIWRQIVADVMDAELICPTFDEAAALGAALQARFCHDRQAGDSTTLAELCDTAVALDEATHCTPQPADVDSYRDVYAHYHERLDAHYPQIADA</sequence>
<evidence type="ECO:0000256" key="5">
    <source>
        <dbReference type="ARBA" id="ARBA00022777"/>
    </source>
</evidence>
<dbReference type="SUPFAM" id="SSF53067">
    <property type="entry name" value="Actin-like ATPase domain"/>
    <property type="match status" value="2"/>
</dbReference>
<dbReference type="InterPro" id="IPR018483">
    <property type="entry name" value="Carb_kinase_FGGY_CS"/>
</dbReference>
<evidence type="ECO:0000256" key="2">
    <source>
        <dbReference type="ARBA" id="ARBA00022629"/>
    </source>
</evidence>
<keyword evidence="7 8" id="KW-0119">Carbohydrate metabolism</keyword>
<dbReference type="InterPro" id="IPR050406">
    <property type="entry name" value="FGGY_Carb_Kinase"/>
</dbReference>
<feature type="domain" description="Carbohydrate kinase FGGY N-terminal" evidence="11">
    <location>
        <begin position="9"/>
        <end position="258"/>
    </location>
</feature>
<name>A0ABV7EK85_9GAMM</name>
<comment type="caution">
    <text evidence="13">The sequence shown here is derived from an EMBL/GenBank/DDBJ whole genome shotgun (WGS) entry which is preliminary data.</text>
</comment>
<dbReference type="InterPro" id="IPR000577">
    <property type="entry name" value="Carb_kinase_FGGY"/>
</dbReference>
<evidence type="ECO:0000256" key="3">
    <source>
        <dbReference type="ARBA" id="ARBA00022679"/>
    </source>
</evidence>
<gene>
    <name evidence="8 10 13" type="primary">xylB</name>
    <name evidence="13" type="ORF">ACFOSU_04435</name>
</gene>
<evidence type="ECO:0000256" key="8">
    <source>
        <dbReference type="HAMAP-Rule" id="MF_02220"/>
    </source>
</evidence>
<accession>A0ABV7EK85</accession>
<keyword evidence="5 8" id="KW-0418">Kinase</keyword>
<evidence type="ECO:0000256" key="9">
    <source>
        <dbReference type="RuleBase" id="RU003733"/>
    </source>
</evidence>
<proteinExistence type="inferred from homology"/>
<evidence type="ECO:0000256" key="6">
    <source>
        <dbReference type="ARBA" id="ARBA00022840"/>
    </source>
</evidence>
<evidence type="ECO:0000313" key="13">
    <source>
        <dbReference type="EMBL" id="MFC3103133.1"/>
    </source>
</evidence>
<dbReference type="HAMAP" id="MF_02220">
    <property type="entry name" value="XylB"/>
    <property type="match status" value="1"/>
</dbReference>
<feature type="domain" description="Carbohydrate kinase FGGY C-terminal" evidence="12">
    <location>
        <begin position="268"/>
        <end position="447"/>
    </location>
</feature>
<comment type="catalytic activity">
    <reaction evidence="8 10">
        <text>D-xylulose + ATP = D-xylulose 5-phosphate + ADP + H(+)</text>
        <dbReference type="Rhea" id="RHEA:10964"/>
        <dbReference type="ChEBI" id="CHEBI:15378"/>
        <dbReference type="ChEBI" id="CHEBI:17140"/>
        <dbReference type="ChEBI" id="CHEBI:30616"/>
        <dbReference type="ChEBI" id="CHEBI:57737"/>
        <dbReference type="ChEBI" id="CHEBI:456216"/>
        <dbReference type="EC" id="2.7.1.17"/>
    </reaction>
</comment>
<dbReference type="InterPro" id="IPR006000">
    <property type="entry name" value="Xylulokinase"/>
</dbReference>
<evidence type="ECO:0000256" key="10">
    <source>
        <dbReference type="RuleBase" id="RU364073"/>
    </source>
</evidence>
<dbReference type="PROSITE" id="PS00445">
    <property type="entry name" value="FGGY_KINASES_2"/>
    <property type="match status" value="1"/>
</dbReference>
<dbReference type="PIRSF" id="PIRSF000538">
    <property type="entry name" value="GlpK"/>
    <property type="match status" value="1"/>
</dbReference>
<dbReference type="GO" id="GO:0004856">
    <property type="term" value="F:D-xylulokinase activity"/>
    <property type="evidence" value="ECO:0007669"/>
    <property type="project" value="UniProtKB-EC"/>
</dbReference>
<dbReference type="CDD" id="cd07809">
    <property type="entry name" value="ASKHA_NBD_FGGY_BaXK-like"/>
    <property type="match status" value="1"/>
</dbReference>
<dbReference type="PANTHER" id="PTHR43095:SF5">
    <property type="entry name" value="XYLULOSE KINASE"/>
    <property type="match status" value="1"/>
</dbReference>
<evidence type="ECO:0000256" key="7">
    <source>
        <dbReference type="ARBA" id="ARBA00023277"/>
    </source>
</evidence>
<evidence type="ECO:0000259" key="11">
    <source>
        <dbReference type="Pfam" id="PF00370"/>
    </source>
</evidence>
<evidence type="ECO:0000256" key="4">
    <source>
        <dbReference type="ARBA" id="ARBA00022741"/>
    </source>
</evidence>
<keyword evidence="6 8" id="KW-0067">ATP-binding</keyword>
<dbReference type="EMBL" id="JBHRSS010000003">
    <property type="protein sequence ID" value="MFC3103133.1"/>
    <property type="molecule type" value="Genomic_DNA"/>
</dbReference>
<dbReference type="Pfam" id="PF02782">
    <property type="entry name" value="FGGY_C"/>
    <property type="match status" value="1"/>
</dbReference>
<keyword evidence="3 8" id="KW-0808">Transferase</keyword>
<dbReference type="Proteomes" id="UP001595462">
    <property type="component" value="Unassembled WGS sequence"/>
</dbReference>
<dbReference type="EC" id="2.7.1.17" evidence="8 10"/>
<keyword evidence="14" id="KW-1185">Reference proteome</keyword>